<comment type="caution">
    <text evidence="1">The sequence shown here is derived from an EMBL/GenBank/DDBJ whole genome shotgun (WGS) entry which is preliminary data.</text>
</comment>
<proteinExistence type="predicted"/>
<sequence length="167" mass="18622">MKPPSLSTTEVTSIEGFHKTQSNRVILQCGLRNGGVAYISEFWVQLRSEDLVFSPLEWKDVSHLVEIPYGYGTGCSYRAWQGHHAQLIARVWLCSAPGGYSDGLGAYSWVEMDAYRQENAITRSRALELFCASMTWHEDLFFVLEMMKVEVNLILGPSATPGSVPSG</sequence>
<dbReference type="AlphaFoldDB" id="A0A0M9EVW7"/>
<protein>
    <submittedName>
        <fullName evidence="1">Uncharacterized protein</fullName>
    </submittedName>
</protein>
<accession>A0A0M9EVW7</accession>
<gene>
    <name evidence="1" type="ORF">FLAG1_06258</name>
</gene>
<evidence type="ECO:0000313" key="1">
    <source>
        <dbReference type="EMBL" id="KPA40853.1"/>
    </source>
</evidence>
<organism evidence="1 2">
    <name type="scientific">Fusarium langsethiae</name>
    <dbReference type="NCBI Taxonomy" id="179993"/>
    <lineage>
        <taxon>Eukaryota</taxon>
        <taxon>Fungi</taxon>
        <taxon>Dikarya</taxon>
        <taxon>Ascomycota</taxon>
        <taxon>Pezizomycotina</taxon>
        <taxon>Sordariomycetes</taxon>
        <taxon>Hypocreomycetidae</taxon>
        <taxon>Hypocreales</taxon>
        <taxon>Nectriaceae</taxon>
        <taxon>Fusarium</taxon>
    </lineage>
</organism>
<keyword evidence="2" id="KW-1185">Reference proteome</keyword>
<name>A0A0M9EVW7_FUSLA</name>
<reference evidence="1 2" key="1">
    <citation type="submission" date="2015-04" db="EMBL/GenBank/DDBJ databases">
        <title>The draft genome sequence of Fusarium langsethiae, a T-2/HT-2 mycotoxin producer.</title>
        <authorList>
            <person name="Lysoe E."/>
            <person name="Divon H.H."/>
            <person name="Terzi V."/>
            <person name="Orru L."/>
            <person name="Lamontanara A."/>
            <person name="Kolseth A.-K."/>
            <person name="Frandsen R.J."/>
            <person name="Nielsen K."/>
            <person name="Thrane U."/>
        </authorList>
    </citation>
    <scope>NUCLEOTIDE SEQUENCE [LARGE SCALE GENOMIC DNA]</scope>
    <source>
        <strain evidence="1 2">Fl201059</strain>
    </source>
</reference>
<dbReference type="Proteomes" id="UP000037904">
    <property type="component" value="Unassembled WGS sequence"/>
</dbReference>
<evidence type="ECO:0000313" key="2">
    <source>
        <dbReference type="Proteomes" id="UP000037904"/>
    </source>
</evidence>
<dbReference type="EMBL" id="JXCE01000117">
    <property type="protein sequence ID" value="KPA40853.1"/>
    <property type="molecule type" value="Genomic_DNA"/>
</dbReference>